<organism evidence="14 15">
    <name type="scientific">Paeniglutamicibacter psychrophenolicus</name>
    <dbReference type="NCBI Taxonomy" id="257454"/>
    <lineage>
        <taxon>Bacteria</taxon>
        <taxon>Bacillati</taxon>
        <taxon>Actinomycetota</taxon>
        <taxon>Actinomycetes</taxon>
        <taxon>Micrococcales</taxon>
        <taxon>Micrococcaceae</taxon>
        <taxon>Paeniglutamicibacter</taxon>
    </lineage>
</organism>
<dbReference type="InterPro" id="IPR013785">
    <property type="entry name" value="Aldolase_TIM"/>
</dbReference>
<accession>A0ABS4WAB2</accession>
<evidence type="ECO:0000256" key="8">
    <source>
        <dbReference type="ARBA" id="ARBA00047851"/>
    </source>
</evidence>
<dbReference type="EMBL" id="JAGIOE010000001">
    <property type="protein sequence ID" value="MBP2372549.1"/>
    <property type="molecule type" value="Genomic_DNA"/>
</dbReference>
<comment type="catalytic activity">
    <reaction evidence="9 10 11">
        <text>2-[(2R,5Z)-2-carboxy-4-methylthiazol-5(2H)-ylidene]ethyl phosphate + 4-amino-2-methyl-5-(diphosphooxymethyl)pyrimidine + 2 H(+) = thiamine phosphate + CO2 + diphosphate</text>
        <dbReference type="Rhea" id="RHEA:47844"/>
        <dbReference type="ChEBI" id="CHEBI:15378"/>
        <dbReference type="ChEBI" id="CHEBI:16526"/>
        <dbReference type="ChEBI" id="CHEBI:33019"/>
        <dbReference type="ChEBI" id="CHEBI:37575"/>
        <dbReference type="ChEBI" id="CHEBI:57841"/>
        <dbReference type="ChEBI" id="CHEBI:62899"/>
        <dbReference type="EC" id="2.5.1.3"/>
    </reaction>
</comment>
<dbReference type="InterPro" id="IPR036206">
    <property type="entry name" value="ThiamineP_synth_sf"/>
</dbReference>
<feature type="domain" description="Thiamine phosphate synthase/TenI" evidence="13">
    <location>
        <begin position="5"/>
        <end position="196"/>
    </location>
</feature>
<evidence type="ECO:0000313" key="14">
    <source>
        <dbReference type="EMBL" id="MBP2372549.1"/>
    </source>
</evidence>
<evidence type="ECO:0000256" key="10">
    <source>
        <dbReference type="HAMAP-Rule" id="MF_00097"/>
    </source>
</evidence>
<evidence type="ECO:0000313" key="15">
    <source>
        <dbReference type="Proteomes" id="UP000766570"/>
    </source>
</evidence>
<evidence type="ECO:0000256" key="3">
    <source>
        <dbReference type="ARBA" id="ARBA00022679"/>
    </source>
</evidence>
<dbReference type="CDD" id="cd00564">
    <property type="entry name" value="TMP_TenI"/>
    <property type="match status" value="1"/>
</dbReference>
<feature type="binding site" evidence="10">
    <location>
        <position position="173"/>
    </location>
    <ligand>
        <name>2-[(2R,5Z)-2-carboxy-4-methylthiazol-5(2H)-ylidene]ethyl phosphate</name>
        <dbReference type="ChEBI" id="CHEBI:62899"/>
    </ligand>
</feature>
<keyword evidence="3 10" id="KW-0808">Transferase</keyword>
<reference evidence="14 15" key="1">
    <citation type="submission" date="2021-03" db="EMBL/GenBank/DDBJ databases">
        <title>Sequencing the genomes of 1000 actinobacteria strains.</title>
        <authorList>
            <person name="Klenk H.-P."/>
        </authorList>
    </citation>
    <scope>NUCLEOTIDE SEQUENCE [LARGE SCALE GENOMIC DNA]</scope>
    <source>
        <strain evidence="14 15">DSM 15454</strain>
    </source>
</reference>
<dbReference type="Proteomes" id="UP000766570">
    <property type="component" value="Unassembled WGS sequence"/>
</dbReference>
<evidence type="ECO:0000256" key="9">
    <source>
        <dbReference type="ARBA" id="ARBA00047883"/>
    </source>
</evidence>
<feature type="binding site" evidence="10">
    <location>
        <position position="91"/>
    </location>
    <ligand>
        <name>Mg(2+)</name>
        <dbReference type="ChEBI" id="CHEBI:18420"/>
    </ligand>
</feature>
<evidence type="ECO:0000256" key="12">
    <source>
        <dbReference type="RuleBase" id="RU004253"/>
    </source>
</evidence>
<feature type="binding site" evidence="10">
    <location>
        <position position="110"/>
    </location>
    <ligand>
        <name>4-amino-2-methyl-5-(diphosphooxymethyl)pyrimidine</name>
        <dbReference type="ChEBI" id="CHEBI:57841"/>
    </ligand>
</feature>
<evidence type="ECO:0000256" key="4">
    <source>
        <dbReference type="ARBA" id="ARBA00022723"/>
    </source>
</evidence>
<feature type="binding site" evidence="10">
    <location>
        <position position="66"/>
    </location>
    <ligand>
        <name>4-amino-2-methyl-5-(diphosphooxymethyl)pyrimidine</name>
        <dbReference type="ChEBI" id="CHEBI:57841"/>
    </ligand>
</feature>
<dbReference type="InterPro" id="IPR022998">
    <property type="entry name" value="ThiamineP_synth_TenI"/>
</dbReference>
<feature type="binding site" evidence="10">
    <location>
        <position position="145"/>
    </location>
    <ligand>
        <name>4-amino-2-methyl-5-(diphosphooxymethyl)pyrimidine</name>
        <dbReference type="ChEBI" id="CHEBI:57841"/>
    </ligand>
</feature>
<dbReference type="SUPFAM" id="SSF51391">
    <property type="entry name" value="Thiamin phosphate synthase"/>
    <property type="match status" value="1"/>
</dbReference>
<keyword evidence="15" id="KW-1185">Reference proteome</keyword>
<sequence>MASGIYLVLDSNSTAGRPLEDIAAAAVAGGITTIQLRCKDMPAGEFTAQVLACARHTSGRATLLVNDRIDVYLAARARGADVQGVHIGQSDIPADLARTLIGPHAVLGLSASTADEIDAANELNAIAPGTIDYLGVGAVHATPTKKDHPEPLGYEGLAAAVARSSAPVVAIGGLDATDVPAVVASAAASMAVVRAICAAEDPRTATAHLISLWEGETP</sequence>
<name>A0ABS4WAB2_9MICC</name>
<evidence type="ECO:0000256" key="11">
    <source>
        <dbReference type="RuleBase" id="RU003826"/>
    </source>
</evidence>
<dbReference type="PANTHER" id="PTHR20857">
    <property type="entry name" value="THIAMINE-PHOSPHATE PYROPHOSPHORYLASE"/>
    <property type="match status" value="1"/>
</dbReference>
<evidence type="ECO:0000259" key="13">
    <source>
        <dbReference type="Pfam" id="PF02581"/>
    </source>
</evidence>
<dbReference type="HAMAP" id="MF_00097">
    <property type="entry name" value="TMP_synthase"/>
    <property type="match status" value="1"/>
</dbReference>
<dbReference type="Pfam" id="PF02581">
    <property type="entry name" value="TMP-TENI"/>
    <property type="match status" value="1"/>
</dbReference>
<dbReference type="RefSeq" id="WP_209905855.1">
    <property type="nucleotide sequence ID" value="NZ_BAAAMI010000019.1"/>
</dbReference>
<comment type="caution">
    <text evidence="14">The sequence shown here is derived from an EMBL/GenBank/DDBJ whole genome shotgun (WGS) entry which is preliminary data.</text>
</comment>
<comment type="function">
    <text evidence="1 10">Condenses 4-methyl-5-(beta-hydroxyethyl)thiazole monophosphate (THZ-P) and 2-methyl-4-amino-5-hydroxymethyl pyrimidine pyrophosphate (HMP-PP) to form thiamine monophosphate (TMP).</text>
</comment>
<dbReference type="NCBIfam" id="TIGR00693">
    <property type="entry name" value="thiE"/>
    <property type="match status" value="1"/>
</dbReference>
<comment type="pathway">
    <text evidence="2 10 12">Cofactor biosynthesis; thiamine diphosphate biosynthesis; thiamine phosphate from 4-amino-2-methyl-5-diphosphomethylpyrimidine and 4-methyl-5-(2-phosphoethyl)-thiazole: step 1/1.</text>
</comment>
<feature type="binding site" evidence="10">
    <location>
        <begin position="35"/>
        <end position="39"/>
    </location>
    <ligand>
        <name>4-amino-2-methyl-5-(diphosphooxymethyl)pyrimidine</name>
        <dbReference type="ChEBI" id="CHEBI:57841"/>
    </ligand>
</feature>
<comment type="catalytic activity">
    <reaction evidence="8 10 11">
        <text>2-(2-carboxy-4-methylthiazol-5-yl)ethyl phosphate + 4-amino-2-methyl-5-(diphosphooxymethyl)pyrimidine + 2 H(+) = thiamine phosphate + CO2 + diphosphate</text>
        <dbReference type="Rhea" id="RHEA:47848"/>
        <dbReference type="ChEBI" id="CHEBI:15378"/>
        <dbReference type="ChEBI" id="CHEBI:16526"/>
        <dbReference type="ChEBI" id="CHEBI:33019"/>
        <dbReference type="ChEBI" id="CHEBI:37575"/>
        <dbReference type="ChEBI" id="CHEBI:57841"/>
        <dbReference type="ChEBI" id="CHEBI:62890"/>
        <dbReference type="EC" id="2.5.1.3"/>
    </reaction>
</comment>
<gene>
    <name evidence="10" type="primary">thiE</name>
    <name evidence="14" type="ORF">JOF46_000461</name>
</gene>
<proteinExistence type="inferred from homology"/>
<evidence type="ECO:0000256" key="5">
    <source>
        <dbReference type="ARBA" id="ARBA00022842"/>
    </source>
</evidence>
<feature type="binding site" evidence="10">
    <location>
        <begin position="142"/>
        <end position="144"/>
    </location>
    <ligand>
        <name>2-[(2R,5Z)-2-carboxy-4-methylthiazol-5(2H)-ylidene]ethyl phosphate</name>
        <dbReference type="ChEBI" id="CHEBI:62899"/>
    </ligand>
</feature>
<comment type="similarity">
    <text evidence="10 11">Belongs to the thiamine-phosphate synthase family.</text>
</comment>
<protein>
    <recommendedName>
        <fullName evidence="10">Thiamine-phosphate synthase</fullName>
        <shortName evidence="10">TP synthase</shortName>
        <shortName evidence="10">TPS</shortName>
        <ecNumber evidence="10">2.5.1.3</ecNumber>
    </recommendedName>
    <alternativeName>
        <fullName evidence="10">Thiamine-phosphate pyrophosphorylase</fullName>
        <shortName evidence="10">TMP pyrophosphorylase</shortName>
        <shortName evidence="10">TMP-PPase</shortName>
    </alternativeName>
</protein>
<keyword evidence="4 10" id="KW-0479">Metal-binding</keyword>
<comment type="cofactor">
    <cofactor evidence="10">
        <name>Mg(2+)</name>
        <dbReference type="ChEBI" id="CHEBI:18420"/>
    </cofactor>
    <text evidence="10">Binds 1 Mg(2+) ion per subunit.</text>
</comment>
<evidence type="ECO:0000256" key="2">
    <source>
        <dbReference type="ARBA" id="ARBA00005165"/>
    </source>
</evidence>
<keyword evidence="6 10" id="KW-0784">Thiamine biosynthesis</keyword>
<comment type="caution">
    <text evidence="10">Lacks conserved residue(s) required for the propagation of feature annotation.</text>
</comment>
<keyword evidence="5 10" id="KW-0460">Magnesium</keyword>
<dbReference type="PANTHER" id="PTHR20857:SF15">
    <property type="entry name" value="THIAMINE-PHOSPHATE SYNTHASE"/>
    <property type="match status" value="1"/>
</dbReference>
<comment type="catalytic activity">
    <reaction evidence="7 10 11">
        <text>4-methyl-5-(2-phosphooxyethyl)-thiazole + 4-amino-2-methyl-5-(diphosphooxymethyl)pyrimidine + H(+) = thiamine phosphate + diphosphate</text>
        <dbReference type="Rhea" id="RHEA:22328"/>
        <dbReference type="ChEBI" id="CHEBI:15378"/>
        <dbReference type="ChEBI" id="CHEBI:33019"/>
        <dbReference type="ChEBI" id="CHEBI:37575"/>
        <dbReference type="ChEBI" id="CHEBI:57841"/>
        <dbReference type="ChEBI" id="CHEBI:58296"/>
        <dbReference type="EC" id="2.5.1.3"/>
    </reaction>
</comment>
<evidence type="ECO:0000256" key="7">
    <source>
        <dbReference type="ARBA" id="ARBA00047334"/>
    </source>
</evidence>
<evidence type="ECO:0000256" key="1">
    <source>
        <dbReference type="ARBA" id="ARBA00003814"/>
    </source>
</evidence>
<dbReference type="InterPro" id="IPR034291">
    <property type="entry name" value="TMP_synthase"/>
</dbReference>
<dbReference type="EC" id="2.5.1.3" evidence="10"/>
<evidence type="ECO:0000256" key="6">
    <source>
        <dbReference type="ARBA" id="ARBA00022977"/>
    </source>
</evidence>
<feature type="binding site" evidence="10">
    <location>
        <position position="67"/>
    </location>
    <ligand>
        <name>Mg(2+)</name>
        <dbReference type="ChEBI" id="CHEBI:18420"/>
    </ligand>
</feature>
<dbReference type="Gene3D" id="3.20.20.70">
    <property type="entry name" value="Aldolase class I"/>
    <property type="match status" value="1"/>
</dbReference>